<organism evidence="1 2">
    <name type="scientific">Nitrospira tepida</name>
    <dbReference type="NCBI Taxonomy" id="2973512"/>
    <lineage>
        <taxon>Bacteria</taxon>
        <taxon>Pseudomonadati</taxon>
        <taxon>Nitrospirota</taxon>
        <taxon>Nitrospiria</taxon>
        <taxon>Nitrospirales</taxon>
        <taxon>Nitrospiraceae</taxon>
        <taxon>Nitrospira</taxon>
    </lineage>
</organism>
<protein>
    <submittedName>
        <fullName evidence="1">Uncharacterized protein</fullName>
    </submittedName>
</protein>
<accession>A0AA86MVA6</accession>
<dbReference type="EMBL" id="OX365700">
    <property type="protein sequence ID" value="CAI4029651.1"/>
    <property type="molecule type" value="Genomic_DNA"/>
</dbReference>
<dbReference type="Proteomes" id="UP001179121">
    <property type="component" value="Chromosome"/>
</dbReference>
<evidence type="ECO:0000313" key="1">
    <source>
        <dbReference type="EMBL" id="CAI4029651.1"/>
    </source>
</evidence>
<evidence type="ECO:0000313" key="2">
    <source>
        <dbReference type="Proteomes" id="UP001179121"/>
    </source>
</evidence>
<proteinExistence type="predicted"/>
<name>A0AA86MVA6_9BACT</name>
<dbReference type="RefSeq" id="WP_289266688.1">
    <property type="nucleotide sequence ID" value="NZ_OX365700.1"/>
</dbReference>
<gene>
    <name evidence="1" type="ORF">DNFV4_00069</name>
</gene>
<sequence>MLTTEASGTERAQRERPDRCDRCGGLLVWEEFEEGAGLAEGWRCVICGERLDPIIVKNRMEQAGKRGRGGNPSGCAGFGWKCVTHPQQRSGP</sequence>
<reference evidence="1" key="1">
    <citation type="submission" date="2022-10" db="EMBL/GenBank/DDBJ databases">
        <authorList>
            <person name="Koch H."/>
        </authorList>
    </citation>
    <scope>NUCLEOTIDE SEQUENCE</scope>
    <source>
        <strain evidence="1">DNF</strain>
    </source>
</reference>
<dbReference type="AlphaFoldDB" id="A0AA86MVA6"/>
<keyword evidence="2" id="KW-1185">Reference proteome</keyword>
<dbReference type="KEGG" id="nti:DNFV4_00069"/>